<keyword evidence="7" id="KW-0969">Cilium</keyword>
<dbReference type="PANTHER" id="PTHR42792:SF2">
    <property type="entry name" value="FLAGELLIN"/>
    <property type="match status" value="1"/>
</dbReference>
<organism evidence="7 8">
    <name type="scientific">Phenylobacterium soli</name>
    <dbReference type="NCBI Taxonomy" id="2170551"/>
    <lineage>
        <taxon>Bacteria</taxon>
        <taxon>Pseudomonadati</taxon>
        <taxon>Pseudomonadota</taxon>
        <taxon>Alphaproteobacteria</taxon>
        <taxon>Caulobacterales</taxon>
        <taxon>Caulobacteraceae</taxon>
        <taxon>Phenylobacterium</taxon>
    </lineage>
</organism>
<dbReference type="PANTHER" id="PTHR42792">
    <property type="entry name" value="FLAGELLIN"/>
    <property type="match status" value="1"/>
</dbReference>
<keyword evidence="7" id="KW-0966">Cell projection</keyword>
<dbReference type="GO" id="GO:0005576">
    <property type="term" value="C:extracellular region"/>
    <property type="evidence" value="ECO:0007669"/>
    <property type="project" value="UniProtKB-SubCell"/>
</dbReference>
<sequence length="265" mass="26418">MVTSVNGNALAALQARENALANRSTGAPTSNAADAVGGVRDPAVVYAGPGELPGASALLSVQDSLNRAASIADVAMSAGQTIGDLLKLMREKAVSAQSGGADKASLDADYQQLLQTLDQIARSASFQGVKMLDGGSTGDLQFKADVNGDASISLSPQDFTADGLGLARTGLSGADGDLAGLLDQLDAAGASVAAHLAKIGGQSEQIQAHLAVVSRLQTSLANGASSDLDADTARLQALQVQQALAGQGGGVANQAPQALLALFRS</sequence>
<comment type="similarity">
    <text evidence="3">Belongs to the bacterial flagellin family.</text>
</comment>
<dbReference type="Gene3D" id="1.20.1330.10">
    <property type="entry name" value="f41 fragment of flagellin, N-terminal domain"/>
    <property type="match status" value="1"/>
</dbReference>
<dbReference type="RefSeq" id="WP_111529364.1">
    <property type="nucleotide sequence ID" value="NZ_JBHRSG010000003.1"/>
</dbReference>
<dbReference type="GO" id="GO:0005198">
    <property type="term" value="F:structural molecule activity"/>
    <property type="evidence" value="ECO:0007669"/>
    <property type="project" value="InterPro"/>
</dbReference>
<comment type="subcellular location">
    <subcellularLocation>
        <location evidence="1">Bacterial flagellum</location>
    </subcellularLocation>
    <subcellularLocation>
        <location evidence="2">Secreted</location>
    </subcellularLocation>
</comment>
<keyword evidence="8" id="KW-1185">Reference proteome</keyword>
<evidence type="ECO:0000256" key="1">
    <source>
        <dbReference type="ARBA" id="ARBA00004365"/>
    </source>
</evidence>
<dbReference type="SUPFAM" id="SSF64518">
    <property type="entry name" value="Phase 1 flagellin"/>
    <property type="match status" value="1"/>
</dbReference>
<comment type="subunit">
    <text evidence="4">In C.crescentus, the flagellar filament is composed of multiple flagellins of 29 kDa; 27 kDa and 25 kDa.</text>
</comment>
<protein>
    <submittedName>
        <fullName evidence="7">Flagellin</fullName>
    </submittedName>
</protein>
<proteinExistence type="inferred from homology"/>
<evidence type="ECO:0000313" key="8">
    <source>
        <dbReference type="Proteomes" id="UP000249254"/>
    </source>
</evidence>
<reference evidence="8" key="1">
    <citation type="submission" date="2018-05" db="EMBL/GenBank/DDBJ databases">
        <authorList>
            <person name="Li X."/>
        </authorList>
    </citation>
    <scope>NUCLEOTIDE SEQUENCE [LARGE SCALE GENOMIC DNA]</scope>
    <source>
        <strain evidence="8">LX32</strain>
    </source>
</reference>
<gene>
    <name evidence="7" type="ORF">DJ017_14410</name>
</gene>
<evidence type="ECO:0000256" key="4">
    <source>
        <dbReference type="ARBA" id="ARBA00011829"/>
    </source>
</evidence>
<keyword evidence="5" id="KW-0975">Bacterial flagellum</keyword>
<evidence type="ECO:0000256" key="3">
    <source>
        <dbReference type="ARBA" id="ARBA00005709"/>
    </source>
</evidence>
<evidence type="ECO:0000259" key="6">
    <source>
        <dbReference type="Pfam" id="PF00669"/>
    </source>
</evidence>
<dbReference type="Pfam" id="PF00669">
    <property type="entry name" value="Flagellin_N"/>
    <property type="match status" value="1"/>
</dbReference>
<dbReference type="InterPro" id="IPR001492">
    <property type="entry name" value="Flagellin"/>
</dbReference>
<dbReference type="InterPro" id="IPR001029">
    <property type="entry name" value="Flagellin_N"/>
</dbReference>
<accession>A0A328AP34</accession>
<dbReference type="OrthoDB" id="8328560at2"/>
<evidence type="ECO:0000256" key="2">
    <source>
        <dbReference type="ARBA" id="ARBA00004613"/>
    </source>
</evidence>
<feature type="domain" description="Flagellin N-terminal" evidence="6">
    <location>
        <begin position="57"/>
        <end position="136"/>
    </location>
</feature>
<dbReference type="Proteomes" id="UP000249254">
    <property type="component" value="Unassembled WGS sequence"/>
</dbReference>
<dbReference type="AlphaFoldDB" id="A0A328AP34"/>
<dbReference type="EMBL" id="QFYQ01000001">
    <property type="protein sequence ID" value="RAK55616.1"/>
    <property type="molecule type" value="Genomic_DNA"/>
</dbReference>
<dbReference type="GO" id="GO:0009288">
    <property type="term" value="C:bacterial-type flagellum"/>
    <property type="evidence" value="ECO:0007669"/>
    <property type="project" value="UniProtKB-SubCell"/>
</dbReference>
<name>A0A328AP34_9CAUL</name>
<evidence type="ECO:0000256" key="5">
    <source>
        <dbReference type="ARBA" id="ARBA00023143"/>
    </source>
</evidence>
<evidence type="ECO:0000313" key="7">
    <source>
        <dbReference type="EMBL" id="RAK55616.1"/>
    </source>
</evidence>
<comment type="caution">
    <text evidence="7">The sequence shown here is derived from an EMBL/GenBank/DDBJ whole genome shotgun (WGS) entry which is preliminary data.</text>
</comment>
<keyword evidence="7" id="KW-0282">Flagellum</keyword>